<dbReference type="AlphaFoldDB" id="A0A0C3AP80"/>
<dbReference type="Proteomes" id="UP000054097">
    <property type="component" value="Unassembled WGS sequence"/>
</dbReference>
<proteinExistence type="predicted"/>
<dbReference type="EMBL" id="KN824369">
    <property type="protein sequence ID" value="KIM21884.1"/>
    <property type="molecule type" value="Genomic_DNA"/>
</dbReference>
<keyword evidence="2" id="KW-1185">Reference proteome</keyword>
<dbReference type="SUPFAM" id="SSF52047">
    <property type="entry name" value="RNI-like"/>
    <property type="match status" value="1"/>
</dbReference>
<accession>A0A0C3AP80</accession>
<dbReference type="OrthoDB" id="2269034at2759"/>
<name>A0A0C3AP80_SERVB</name>
<evidence type="ECO:0000313" key="1">
    <source>
        <dbReference type="EMBL" id="KIM21884.1"/>
    </source>
</evidence>
<dbReference type="InterPro" id="IPR032675">
    <property type="entry name" value="LRR_dom_sf"/>
</dbReference>
<organism evidence="1 2">
    <name type="scientific">Serendipita vermifera MAFF 305830</name>
    <dbReference type="NCBI Taxonomy" id="933852"/>
    <lineage>
        <taxon>Eukaryota</taxon>
        <taxon>Fungi</taxon>
        <taxon>Dikarya</taxon>
        <taxon>Basidiomycota</taxon>
        <taxon>Agaricomycotina</taxon>
        <taxon>Agaricomycetes</taxon>
        <taxon>Sebacinales</taxon>
        <taxon>Serendipitaceae</taxon>
        <taxon>Serendipita</taxon>
    </lineage>
</organism>
<protein>
    <submittedName>
        <fullName evidence="1">Uncharacterized protein</fullName>
    </submittedName>
</protein>
<reference evidence="2" key="2">
    <citation type="submission" date="2015-01" db="EMBL/GenBank/DDBJ databases">
        <title>Evolutionary Origins and Diversification of the Mycorrhizal Mutualists.</title>
        <authorList>
            <consortium name="DOE Joint Genome Institute"/>
            <consortium name="Mycorrhizal Genomics Consortium"/>
            <person name="Kohler A."/>
            <person name="Kuo A."/>
            <person name="Nagy L.G."/>
            <person name="Floudas D."/>
            <person name="Copeland A."/>
            <person name="Barry K.W."/>
            <person name="Cichocki N."/>
            <person name="Veneault-Fourrey C."/>
            <person name="LaButti K."/>
            <person name="Lindquist E.A."/>
            <person name="Lipzen A."/>
            <person name="Lundell T."/>
            <person name="Morin E."/>
            <person name="Murat C."/>
            <person name="Riley R."/>
            <person name="Ohm R."/>
            <person name="Sun H."/>
            <person name="Tunlid A."/>
            <person name="Henrissat B."/>
            <person name="Grigoriev I.V."/>
            <person name="Hibbett D.S."/>
            <person name="Martin F."/>
        </authorList>
    </citation>
    <scope>NUCLEOTIDE SEQUENCE [LARGE SCALE GENOMIC DNA]</scope>
    <source>
        <strain evidence="2">MAFF 305830</strain>
    </source>
</reference>
<sequence length="515" mass="59091">MAKLHALALEKQETLDNITASSRRLHSATSEIRHRYQEQLFILEELRSELKTSEEAVGSLDKVASMLRKDLDVIKGLLHPIRRAPDDILRQIFEETMQVGSKSYHEKQQWMAIWLSHVCRRWRGVAVSMPRIWSHMSFTIKPNGLINKTALKTYIRRAKNAPIFLKLKFNFPDYATAVNQLAIHTLQFSGFLFLPRLSMLEIEIDAQCDASFLNHFPQFPVIAIDTLTLSVSSKDEEEISMASLVSKFPPVHKLRIQEASFGSFDAPLEEMFAFRLVELELLYVNDIPLQLLTQLPNLRRCLACGSDIAEFPTDDLSDGILPRLETLEVSLTVFPWARVQCPRLTTLIISIFEAGEQELENWGSFIERTQSLSSLSIEQGSSARFYQLARRASQIRRLRITDDEDGAVIRDAFLDESILPDLQRLTFFVSWDRLPIAGLNAAIRIRRMRKILLQETEDGPDFGHLQEIVVEINSQDVHSFDERNKGYLKNFFDLYEEGTDPSVWSYLVISDGTIE</sequence>
<dbReference type="HOGENOM" id="CLU_032935_2_1_1"/>
<reference evidence="1 2" key="1">
    <citation type="submission" date="2014-04" db="EMBL/GenBank/DDBJ databases">
        <authorList>
            <consortium name="DOE Joint Genome Institute"/>
            <person name="Kuo A."/>
            <person name="Zuccaro A."/>
            <person name="Kohler A."/>
            <person name="Nagy L.G."/>
            <person name="Floudas D."/>
            <person name="Copeland A."/>
            <person name="Barry K.W."/>
            <person name="Cichocki N."/>
            <person name="Veneault-Fourrey C."/>
            <person name="LaButti K."/>
            <person name="Lindquist E.A."/>
            <person name="Lipzen A."/>
            <person name="Lundell T."/>
            <person name="Morin E."/>
            <person name="Murat C."/>
            <person name="Sun H."/>
            <person name="Tunlid A."/>
            <person name="Henrissat B."/>
            <person name="Grigoriev I.V."/>
            <person name="Hibbett D.S."/>
            <person name="Martin F."/>
            <person name="Nordberg H.P."/>
            <person name="Cantor M.N."/>
            <person name="Hua S.X."/>
        </authorList>
    </citation>
    <scope>NUCLEOTIDE SEQUENCE [LARGE SCALE GENOMIC DNA]</scope>
    <source>
        <strain evidence="1 2">MAFF 305830</strain>
    </source>
</reference>
<gene>
    <name evidence="1" type="ORF">M408DRAFT_29198</name>
</gene>
<dbReference type="STRING" id="933852.A0A0C3AP80"/>
<evidence type="ECO:0000313" key="2">
    <source>
        <dbReference type="Proteomes" id="UP000054097"/>
    </source>
</evidence>
<dbReference type="Gene3D" id="3.80.10.10">
    <property type="entry name" value="Ribonuclease Inhibitor"/>
    <property type="match status" value="1"/>
</dbReference>